<accession>A0A243Q7S4</accession>
<dbReference type="OrthoDB" id="3564681at2"/>
<feature type="signal peptide" evidence="2">
    <location>
        <begin position="1"/>
        <end position="20"/>
    </location>
</feature>
<dbReference type="STRING" id="417102.CA982_16300"/>
<gene>
    <name evidence="3" type="ORF">CA982_16300</name>
</gene>
<evidence type="ECO:0000313" key="3">
    <source>
        <dbReference type="EMBL" id="OUC77571.1"/>
    </source>
</evidence>
<proteinExistence type="predicted"/>
<dbReference type="SUPFAM" id="SSF53850">
    <property type="entry name" value="Periplasmic binding protein-like II"/>
    <property type="match status" value="1"/>
</dbReference>
<dbReference type="PANTHER" id="PTHR30006">
    <property type="entry name" value="THIAMINE-BINDING PERIPLASMIC PROTEIN-RELATED"/>
    <property type="match status" value="1"/>
</dbReference>
<dbReference type="Pfam" id="PF13531">
    <property type="entry name" value="SBP_bac_11"/>
    <property type="match status" value="1"/>
</dbReference>
<comment type="caution">
    <text evidence="3">The sequence shown here is derived from an EMBL/GenBank/DDBJ whole genome shotgun (WGS) entry which is preliminary data.</text>
</comment>
<feature type="chain" id="PRO_5012241503" evidence="2">
    <location>
        <begin position="21"/>
        <end position="344"/>
    </location>
</feature>
<dbReference type="EMBL" id="NGFO01000019">
    <property type="protein sequence ID" value="OUC77571.1"/>
    <property type="molecule type" value="Genomic_DNA"/>
</dbReference>
<name>A0A243Q7S4_9ACTN</name>
<sequence>MRVTALVATTMAAVVSMAIAACGSSSTPAGPVEGDWSEVVAAAEEEGSVFLYSTQHPDNLAKLKTAFETEYPGITLDFVRGTDVEINPRVETENRTGKGTADVHMTSDPAWITTAAESGRYSTPIVGPAFDAPAYERDRSVVNDRFFLVSAAVFALGWNTTALPGGLQTPADLLTESLRGRIGVVNPAGFAAVVDEYRFFDENWSPDFNRRLAALQPRVYPSALGVAQALNSGEIAATPMVQPLVREQAAGAPVGWVLPQPAWGTPWYSHVLTSAPHPNAAQVLADFLVTEKGQTALSTGYGSALPDIPGAVARAQDIPLPDTNTLTADSVSRFQQEWREQFMP</sequence>
<dbReference type="AlphaFoldDB" id="A0A243Q7S4"/>
<dbReference type="Gene3D" id="3.40.190.10">
    <property type="entry name" value="Periplasmic binding protein-like II"/>
    <property type="match status" value="2"/>
</dbReference>
<evidence type="ECO:0000313" key="4">
    <source>
        <dbReference type="Proteomes" id="UP000194632"/>
    </source>
</evidence>
<evidence type="ECO:0000256" key="1">
    <source>
        <dbReference type="ARBA" id="ARBA00022729"/>
    </source>
</evidence>
<dbReference type="Proteomes" id="UP000194632">
    <property type="component" value="Unassembled WGS sequence"/>
</dbReference>
<organism evidence="3 4">
    <name type="scientific">Gordonia lacunae</name>
    <dbReference type="NCBI Taxonomy" id="417102"/>
    <lineage>
        <taxon>Bacteria</taxon>
        <taxon>Bacillati</taxon>
        <taxon>Actinomycetota</taxon>
        <taxon>Actinomycetes</taxon>
        <taxon>Mycobacteriales</taxon>
        <taxon>Gordoniaceae</taxon>
        <taxon>Gordonia</taxon>
    </lineage>
</organism>
<keyword evidence="4" id="KW-1185">Reference proteome</keyword>
<dbReference type="GO" id="GO:0030288">
    <property type="term" value="C:outer membrane-bounded periplasmic space"/>
    <property type="evidence" value="ECO:0007669"/>
    <property type="project" value="TreeGrafter"/>
</dbReference>
<dbReference type="PROSITE" id="PS51257">
    <property type="entry name" value="PROKAR_LIPOPROTEIN"/>
    <property type="match status" value="1"/>
</dbReference>
<dbReference type="PANTHER" id="PTHR30006:SF25">
    <property type="entry name" value="PHOSPHOGLYCERATE TRANSPORT REGULATORY PROTEIN PGTC"/>
    <property type="match status" value="1"/>
</dbReference>
<dbReference type="RefSeq" id="WP_086536325.1">
    <property type="nucleotide sequence ID" value="NZ_NGFO01000019.1"/>
</dbReference>
<keyword evidence="1 2" id="KW-0732">Signal</keyword>
<evidence type="ECO:0000256" key="2">
    <source>
        <dbReference type="SAM" id="SignalP"/>
    </source>
</evidence>
<protein>
    <submittedName>
        <fullName evidence="3">Transporter</fullName>
    </submittedName>
</protein>
<reference evidence="3 4" key="1">
    <citation type="submission" date="2017-05" db="EMBL/GenBank/DDBJ databases">
        <title>Biotechnological potential of actinobacteria isolated from South African environments.</title>
        <authorList>
            <person name="Le Roes-Hill M."/>
            <person name="Prins A."/>
            <person name="Durrell K.A."/>
        </authorList>
    </citation>
    <scope>NUCLEOTIDE SEQUENCE [LARGE SCALE GENOMIC DNA]</scope>
    <source>
        <strain evidence="3">BS2</strain>
    </source>
</reference>